<proteinExistence type="predicted"/>
<evidence type="ECO:0000256" key="2">
    <source>
        <dbReference type="ARBA" id="ARBA00022827"/>
    </source>
</evidence>
<dbReference type="Proteomes" id="UP000190541">
    <property type="component" value="Unassembled WGS sequence"/>
</dbReference>
<dbReference type="Gene3D" id="3.30.70.2520">
    <property type="match status" value="1"/>
</dbReference>
<evidence type="ECO:0000313" key="6">
    <source>
        <dbReference type="Proteomes" id="UP000190541"/>
    </source>
</evidence>
<dbReference type="InterPro" id="IPR007173">
    <property type="entry name" value="ALO_C"/>
</dbReference>
<organism evidence="5 6">
    <name type="scientific">Parapedobacter luteus</name>
    <dbReference type="NCBI Taxonomy" id="623280"/>
    <lineage>
        <taxon>Bacteria</taxon>
        <taxon>Pseudomonadati</taxon>
        <taxon>Bacteroidota</taxon>
        <taxon>Sphingobacteriia</taxon>
        <taxon>Sphingobacteriales</taxon>
        <taxon>Sphingobacteriaceae</taxon>
        <taxon>Parapedobacter</taxon>
    </lineage>
</organism>
<dbReference type="Gene3D" id="3.30.465.10">
    <property type="match status" value="1"/>
</dbReference>
<dbReference type="PANTHER" id="PTHR43762">
    <property type="entry name" value="L-GULONOLACTONE OXIDASE"/>
    <property type="match status" value="1"/>
</dbReference>
<dbReference type="STRING" id="623280.SAMN05660226_02770"/>
<name>A0A1T5DEY7_9SPHI</name>
<dbReference type="SUPFAM" id="SSF56176">
    <property type="entry name" value="FAD-binding/transporter-associated domain-like"/>
    <property type="match status" value="1"/>
</dbReference>
<dbReference type="InterPro" id="IPR010031">
    <property type="entry name" value="FAD_lactone_oxidase-like"/>
</dbReference>
<evidence type="ECO:0000313" key="5">
    <source>
        <dbReference type="EMBL" id="SKB70259.1"/>
    </source>
</evidence>
<evidence type="ECO:0000256" key="1">
    <source>
        <dbReference type="ARBA" id="ARBA00022630"/>
    </source>
</evidence>
<dbReference type="InterPro" id="IPR036318">
    <property type="entry name" value="FAD-bd_PCMH-like_sf"/>
</dbReference>
<reference evidence="5 6" key="1">
    <citation type="submission" date="2017-02" db="EMBL/GenBank/DDBJ databases">
        <authorList>
            <person name="Peterson S.W."/>
        </authorList>
    </citation>
    <scope>NUCLEOTIDE SEQUENCE [LARGE SCALE GENOMIC DNA]</scope>
    <source>
        <strain evidence="5 6">DSM 22899</strain>
    </source>
</reference>
<protein>
    <submittedName>
        <fullName evidence="5">FAD/FMN-containing dehydrogenase</fullName>
    </submittedName>
</protein>
<dbReference type="AlphaFoldDB" id="A0A1T5DEY7"/>
<dbReference type="OrthoDB" id="9800184at2"/>
<dbReference type="RefSeq" id="WP_079717441.1">
    <property type="nucleotide sequence ID" value="NZ_FUYS01000006.1"/>
</dbReference>
<dbReference type="EMBL" id="FUYS01000006">
    <property type="protein sequence ID" value="SKB70259.1"/>
    <property type="molecule type" value="Genomic_DNA"/>
</dbReference>
<dbReference type="GO" id="GO:0071949">
    <property type="term" value="F:FAD binding"/>
    <property type="evidence" value="ECO:0007669"/>
    <property type="project" value="InterPro"/>
</dbReference>
<dbReference type="InterPro" id="IPR006094">
    <property type="entry name" value="Oxid_FAD_bind_N"/>
</dbReference>
<dbReference type="InterPro" id="IPR016166">
    <property type="entry name" value="FAD-bd_PCMH"/>
</dbReference>
<feature type="domain" description="FAD-binding PCMH-type" evidence="4">
    <location>
        <begin position="17"/>
        <end position="187"/>
    </location>
</feature>
<dbReference type="InterPro" id="IPR016169">
    <property type="entry name" value="FAD-bd_PCMH_sub2"/>
</dbReference>
<evidence type="ECO:0000256" key="3">
    <source>
        <dbReference type="ARBA" id="ARBA00023002"/>
    </source>
</evidence>
<gene>
    <name evidence="5" type="ORF">SAMN05660226_02770</name>
</gene>
<accession>A0A1T5DEY7</accession>
<dbReference type="Pfam" id="PF04030">
    <property type="entry name" value="ALO"/>
    <property type="match status" value="1"/>
</dbReference>
<dbReference type="GO" id="GO:0003885">
    <property type="term" value="F:D-arabinono-1,4-lactone oxidase activity"/>
    <property type="evidence" value="ECO:0007669"/>
    <property type="project" value="InterPro"/>
</dbReference>
<keyword evidence="2" id="KW-0274">FAD</keyword>
<keyword evidence="6" id="KW-1185">Reference proteome</keyword>
<keyword evidence="1" id="KW-0285">Flavoprotein</keyword>
<dbReference type="SUPFAM" id="SSF55103">
    <property type="entry name" value="FAD-linked oxidases, C-terminal domain"/>
    <property type="match status" value="1"/>
</dbReference>
<dbReference type="Pfam" id="PF01565">
    <property type="entry name" value="FAD_binding_4"/>
    <property type="match status" value="1"/>
</dbReference>
<sequence length="405" mass="46298">MEQTLRRHTWTSWSGSIQFTPERLLTPVDETALQQIVKETYHQGKTLRVVGASHSCSDIYTTKETLINMDKFTGLLGADPGAQTAVLLPNTTIEAVGEAIAPYALAMENMGHIDKQTLAGAISTGTHGAGKYLANLSSQLHGVRLISGTGAIHDFDADQHPEMMQALRVSLGSIGLFTAVKLKLLPQYRLVRKQYRASLDDCLAQLDELMELHRNFCFYWYPRRDDVTIRTWNEEDRQVPDLPFGQLYKEMRGYAKDVLPSEQTLKFNELEYSVDLRDAVPCFLEIRQRIKEKHRKDVGWRVLFRPVKGDSNWLSNGYGKSTVAAITLHQNASLPYQAYFDDVEPIFHAYGGRPHWGKKHSMRAADLEQLYPRWADFQRIRTQFDPQGIFLNEHLKTIFTHDEQQ</sequence>
<dbReference type="Gene3D" id="1.10.45.10">
    <property type="entry name" value="Vanillyl-alcohol Oxidase, Chain A, domain 4"/>
    <property type="match status" value="1"/>
</dbReference>
<dbReference type="InterPro" id="IPR016167">
    <property type="entry name" value="FAD-bd_PCMH_sub1"/>
</dbReference>
<dbReference type="PIRSF" id="PIRSF000136">
    <property type="entry name" value="LGO_GLO"/>
    <property type="match status" value="1"/>
</dbReference>
<dbReference type="GO" id="GO:0016020">
    <property type="term" value="C:membrane"/>
    <property type="evidence" value="ECO:0007669"/>
    <property type="project" value="InterPro"/>
</dbReference>
<dbReference type="Gene3D" id="3.30.43.10">
    <property type="entry name" value="Uridine Diphospho-n-acetylenolpyruvylglucosamine Reductase, domain 2"/>
    <property type="match status" value="1"/>
</dbReference>
<dbReference type="PANTHER" id="PTHR43762:SF1">
    <property type="entry name" value="D-ARABINONO-1,4-LACTONE OXIDASE"/>
    <property type="match status" value="1"/>
</dbReference>
<evidence type="ECO:0000259" key="4">
    <source>
        <dbReference type="PROSITE" id="PS51387"/>
    </source>
</evidence>
<dbReference type="PROSITE" id="PS51387">
    <property type="entry name" value="FAD_PCMH"/>
    <property type="match status" value="1"/>
</dbReference>
<keyword evidence="3" id="KW-0560">Oxidoreductase</keyword>
<dbReference type="InterPro" id="IPR016164">
    <property type="entry name" value="FAD-linked_Oxase-like_C"/>
</dbReference>
<dbReference type="InterPro" id="IPR016171">
    <property type="entry name" value="Vanillyl_alc_oxidase_C-sub2"/>
</dbReference>